<keyword evidence="2" id="KW-1003">Cell membrane</keyword>
<comment type="subcellular location">
    <subcellularLocation>
        <location evidence="1">Cell membrane</location>
        <topology evidence="1">Single-pass type I membrane protein</topology>
    </subcellularLocation>
</comment>
<keyword evidence="5" id="KW-0472">Membrane</keyword>
<organism evidence="7 8">
    <name type="scientific">Phoxinus phoxinus</name>
    <name type="common">Eurasian minnow</name>
    <dbReference type="NCBI Taxonomy" id="58324"/>
    <lineage>
        <taxon>Eukaryota</taxon>
        <taxon>Metazoa</taxon>
        <taxon>Chordata</taxon>
        <taxon>Craniata</taxon>
        <taxon>Vertebrata</taxon>
        <taxon>Euteleostomi</taxon>
        <taxon>Actinopterygii</taxon>
        <taxon>Neopterygii</taxon>
        <taxon>Teleostei</taxon>
        <taxon>Ostariophysi</taxon>
        <taxon>Cypriniformes</taxon>
        <taxon>Leuciscidae</taxon>
        <taxon>Phoxininae</taxon>
        <taxon>Phoxinus</taxon>
    </lineage>
</organism>
<evidence type="ECO:0000256" key="4">
    <source>
        <dbReference type="SAM" id="MobiDB-lite"/>
    </source>
</evidence>
<accession>A0AAN9DEM9</accession>
<proteinExistence type="predicted"/>
<protein>
    <recommendedName>
        <fullName evidence="9">T-cell surface glycoprotein CD3 epsilon chain</fullName>
    </recommendedName>
</protein>
<evidence type="ECO:0000313" key="8">
    <source>
        <dbReference type="Proteomes" id="UP001364617"/>
    </source>
</evidence>
<reference evidence="7 8" key="1">
    <citation type="submission" date="2024-02" db="EMBL/GenBank/DDBJ databases">
        <title>Chromosome-level genome assembly of the Eurasian Minnow (Phoxinus phoxinus).</title>
        <authorList>
            <person name="Oriowo T.O."/>
            <person name="Martin S."/>
            <person name="Stange M."/>
            <person name="Chrysostomakis Y."/>
            <person name="Brown T."/>
            <person name="Winkler S."/>
            <person name="Kukowka S."/>
            <person name="Myers E.W."/>
            <person name="Bohne A."/>
        </authorList>
    </citation>
    <scope>NUCLEOTIDE SEQUENCE [LARGE SCALE GENOMIC DNA]</scope>
    <source>
        <strain evidence="7">ZFMK-TIS-60720</strain>
        <tissue evidence="7">Whole Organism</tissue>
    </source>
</reference>
<dbReference type="InterPro" id="IPR013783">
    <property type="entry name" value="Ig-like_fold"/>
</dbReference>
<keyword evidence="8" id="KW-1185">Reference proteome</keyword>
<evidence type="ECO:0000313" key="7">
    <source>
        <dbReference type="EMBL" id="KAK7171316.1"/>
    </source>
</evidence>
<evidence type="ECO:0000256" key="5">
    <source>
        <dbReference type="SAM" id="Phobius"/>
    </source>
</evidence>
<dbReference type="GO" id="GO:0004888">
    <property type="term" value="F:transmembrane signaling receptor activity"/>
    <property type="evidence" value="ECO:0007669"/>
    <property type="project" value="TreeGrafter"/>
</dbReference>
<dbReference type="GO" id="GO:0009897">
    <property type="term" value="C:external side of plasma membrane"/>
    <property type="evidence" value="ECO:0007669"/>
    <property type="project" value="TreeGrafter"/>
</dbReference>
<evidence type="ECO:0000256" key="2">
    <source>
        <dbReference type="ARBA" id="ARBA00022475"/>
    </source>
</evidence>
<keyword evidence="5" id="KW-0812">Transmembrane</keyword>
<keyword evidence="3 6" id="KW-0732">Signal</keyword>
<dbReference type="Gene3D" id="2.60.40.10">
    <property type="entry name" value="Immunoglobulins"/>
    <property type="match status" value="1"/>
</dbReference>
<gene>
    <name evidence="7" type="ORF">R3I93_003806</name>
</gene>
<dbReference type="GO" id="GO:0042105">
    <property type="term" value="C:alpha-beta T cell receptor complex"/>
    <property type="evidence" value="ECO:0007669"/>
    <property type="project" value="TreeGrafter"/>
</dbReference>
<feature type="region of interest" description="Disordered" evidence="4">
    <location>
        <begin position="131"/>
        <end position="154"/>
    </location>
</feature>
<dbReference type="GO" id="GO:0007166">
    <property type="term" value="P:cell surface receptor signaling pathway"/>
    <property type="evidence" value="ECO:0007669"/>
    <property type="project" value="TreeGrafter"/>
</dbReference>
<dbReference type="PANTHER" id="PTHR10570">
    <property type="entry name" value="T-CELL SURFACE GLYCOPROTEIN CD3 GAMMA CHAIN / DELTA CHAIN"/>
    <property type="match status" value="1"/>
</dbReference>
<dbReference type="Proteomes" id="UP001364617">
    <property type="component" value="Unassembled WGS sequence"/>
</dbReference>
<feature type="compositionally biased region" description="Polar residues" evidence="4">
    <location>
        <begin position="131"/>
        <end position="142"/>
    </location>
</feature>
<feature type="signal peptide" evidence="6">
    <location>
        <begin position="1"/>
        <end position="17"/>
    </location>
</feature>
<dbReference type="EMBL" id="JAYKXH010000004">
    <property type="protein sequence ID" value="KAK7171316.1"/>
    <property type="molecule type" value="Genomic_DNA"/>
</dbReference>
<dbReference type="GO" id="GO:0045059">
    <property type="term" value="P:positive thymic T cell selection"/>
    <property type="evidence" value="ECO:0007669"/>
    <property type="project" value="TreeGrafter"/>
</dbReference>
<sequence length="167" mass="18056">MILTGLVVLMLTAAAASQDIRTTGSGAVLVCSGEEENVKWKKGTEDMSIKTRENMVTAEQGVVKGEFSCEYTDNNAKTFKDLFYLNVKVCENCIELSGMMASAVILGDLVFTGAVILMVYVCVRKNTGSTQQKASKPRTSSAPPVPNPDYEQLNQNTLNTGLYAGLR</sequence>
<name>A0AAN9DEM9_9TELE</name>
<dbReference type="PANTHER" id="PTHR10570:SF9">
    <property type="entry name" value="T-CELL SURFACE GLYCOPROTEIN CD3 EPSILON CHAIN"/>
    <property type="match status" value="1"/>
</dbReference>
<keyword evidence="5" id="KW-1133">Transmembrane helix</keyword>
<evidence type="ECO:0000256" key="6">
    <source>
        <dbReference type="SAM" id="SignalP"/>
    </source>
</evidence>
<dbReference type="AlphaFoldDB" id="A0AAN9DEM9"/>
<evidence type="ECO:0008006" key="9">
    <source>
        <dbReference type="Google" id="ProtNLM"/>
    </source>
</evidence>
<dbReference type="Pfam" id="PF16681">
    <property type="entry name" value="Ig_5"/>
    <property type="match status" value="1"/>
</dbReference>
<evidence type="ECO:0000256" key="3">
    <source>
        <dbReference type="ARBA" id="ARBA00022729"/>
    </source>
</evidence>
<feature type="transmembrane region" description="Helical" evidence="5">
    <location>
        <begin position="99"/>
        <end position="123"/>
    </location>
</feature>
<evidence type="ECO:0000256" key="1">
    <source>
        <dbReference type="ARBA" id="ARBA00004251"/>
    </source>
</evidence>
<comment type="caution">
    <text evidence="7">The sequence shown here is derived from an EMBL/GenBank/DDBJ whole genome shotgun (WGS) entry which is preliminary data.</text>
</comment>
<dbReference type="InterPro" id="IPR015484">
    <property type="entry name" value="CD3_esu/gsu/dsu"/>
</dbReference>
<feature type="chain" id="PRO_5042966843" description="T-cell surface glycoprotein CD3 epsilon chain" evidence="6">
    <location>
        <begin position="18"/>
        <end position="167"/>
    </location>
</feature>